<feature type="transmembrane region" description="Helical" evidence="5">
    <location>
        <begin position="126"/>
        <end position="153"/>
    </location>
</feature>
<keyword evidence="7" id="KW-1185">Reference proteome</keyword>
<evidence type="ECO:0000256" key="5">
    <source>
        <dbReference type="RuleBase" id="RU363041"/>
    </source>
</evidence>
<gene>
    <name evidence="6" type="ORF">HC235_04530</name>
</gene>
<dbReference type="InterPro" id="IPR002781">
    <property type="entry name" value="TM_pro_TauE-like"/>
</dbReference>
<dbReference type="AlphaFoldDB" id="A0A7L4PBI9"/>
<dbReference type="RefSeq" id="WP_179790438.1">
    <property type="nucleotide sequence ID" value="NZ_JAAVJF010000002.1"/>
</dbReference>
<evidence type="ECO:0000256" key="3">
    <source>
        <dbReference type="ARBA" id="ARBA00022989"/>
    </source>
</evidence>
<feature type="transmembrane region" description="Helical" evidence="5">
    <location>
        <begin position="72"/>
        <end position="90"/>
    </location>
</feature>
<comment type="caution">
    <text evidence="6">The sequence shown here is derived from an EMBL/GenBank/DDBJ whole genome shotgun (WGS) entry which is preliminary data.</text>
</comment>
<comment type="subcellular location">
    <subcellularLocation>
        <location evidence="5">Cell membrane</location>
        <topology evidence="5">Multi-pass membrane protein</topology>
    </subcellularLocation>
    <subcellularLocation>
        <location evidence="1">Membrane</location>
        <topology evidence="1">Multi-pass membrane protein</topology>
    </subcellularLocation>
</comment>
<evidence type="ECO:0000256" key="1">
    <source>
        <dbReference type="ARBA" id="ARBA00004141"/>
    </source>
</evidence>
<reference evidence="6 7" key="1">
    <citation type="journal article" date="2020" name="Nat. Commun.">
        <title>The structures of two archaeal type IV pili illuminate evolutionary relationships.</title>
        <authorList>
            <person name="Wang F."/>
            <person name="Baquero D.P."/>
            <person name="Su Z."/>
            <person name="Beltran L.C."/>
            <person name="Prangishvili D."/>
            <person name="Krupovic M."/>
            <person name="Egelman E.H."/>
        </authorList>
    </citation>
    <scope>NUCLEOTIDE SEQUENCE [LARGE SCALE GENOMIC DNA]</scope>
    <source>
        <strain evidence="6 7">2GA</strain>
    </source>
</reference>
<keyword evidence="2 5" id="KW-0812">Transmembrane</keyword>
<evidence type="ECO:0000313" key="7">
    <source>
        <dbReference type="Proteomes" id="UP000554766"/>
    </source>
</evidence>
<feature type="transmembrane region" description="Helical" evidence="5">
    <location>
        <begin position="6"/>
        <end position="29"/>
    </location>
</feature>
<dbReference type="InterPro" id="IPR051598">
    <property type="entry name" value="TSUP/Inactive_protease-like"/>
</dbReference>
<comment type="similarity">
    <text evidence="5">Belongs to the 4-toluene sulfonate uptake permease (TSUP) (TC 2.A.102) family.</text>
</comment>
<proteinExistence type="inferred from homology"/>
<sequence>MYWVALLAGFIGGVLGPLIGVGGGVIIVPMLNISGVAFQEAAAASLFSIVITAMTSVYNYRRSVDFSLLSKYMVMSALAAIVSAFLSLKYSGPWVKLLYGIYLIVVGIVMLLEIRPKKPAPALGYALVLLGGFVSSLFGVGGGTVFVPALVLVAGLDPKLAAAMSMGIILPTALASTATYAWLGALNLTLAVSIAVGSFLGSYLSSRYIMPKLKSSSVRKLFTSYVFAVGVYYLWVSISG</sequence>
<dbReference type="PANTHER" id="PTHR43701:SF2">
    <property type="entry name" value="MEMBRANE TRANSPORTER PROTEIN YJNA-RELATED"/>
    <property type="match status" value="1"/>
</dbReference>
<organism evidence="6 7">
    <name type="scientific">Pyrobaculum arsenaticum</name>
    <dbReference type="NCBI Taxonomy" id="121277"/>
    <lineage>
        <taxon>Archaea</taxon>
        <taxon>Thermoproteota</taxon>
        <taxon>Thermoprotei</taxon>
        <taxon>Thermoproteales</taxon>
        <taxon>Thermoproteaceae</taxon>
        <taxon>Pyrobaculum</taxon>
    </lineage>
</organism>
<dbReference type="EMBL" id="JAAVJF010000002">
    <property type="protein sequence ID" value="NYR15226.1"/>
    <property type="molecule type" value="Genomic_DNA"/>
</dbReference>
<evidence type="ECO:0000256" key="2">
    <source>
        <dbReference type="ARBA" id="ARBA00022692"/>
    </source>
</evidence>
<name>A0A7L4PBI9_9CREN</name>
<feature type="transmembrane region" description="Helical" evidence="5">
    <location>
        <begin position="221"/>
        <end position="238"/>
    </location>
</feature>
<keyword evidence="4 5" id="KW-0472">Membrane</keyword>
<protein>
    <recommendedName>
        <fullName evidence="5">Probable membrane transporter protein</fullName>
    </recommendedName>
</protein>
<evidence type="ECO:0000313" key="6">
    <source>
        <dbReference type="EMBL" id="NYR15226.1"/>
    </source>
</evidence>
<dbReference type="Proteomes" id="UP000554766">
    <property type="component" value="Unassembled WGS sequence"/>
</dbReference>
<feature type="transmembrane region" description="Helical" evidence="5">
    <location>
        <begin position="188"/>
        <end position="209"/>
    </location>
</feature>
<evidence type="ECO:0000256" key="4">
    <source>
        <dbReference type="ARBA" id="ARBA00023136"/>
    </source>
</evidence>
<accession>A0A7L4PBI9</accession>
<keyword evidence="3 5" id="KW-1133">Transmembrane helix</keyword>
<dbReference type="Pfam" id="PF01925">
    <property type="entry name" value="TauE"/>
    <property type="match status" value="1"/>
</dbReference>
<dbReference type="GO" id="GO:0005886">
    <property type="term" value="C:plasma membrane"/>
    <property type="evidence" value="ECO:0007669"/>
    <property type="project" value="UniProtKB-SubCell"/>
</dbReference>
<feature type="transmembrane region" description="Helical" evidence="5">
    <location>
        <begin position="41"/>
        <end position="60"/>
    </location>
</feature>
<keyword evidence="5" id="KW-1003">Cell membrane</keyword>
<dbReference type="PANTHER" id="PTHR43701">
    <property type="entry name" value="MEMBRANE TRANSPORTER PROTEIN MJ0441-RELATED"/>
    <property type="match status" value="1"/>
</dbReference>
<feature type="transmembrane region" description="Helical" evidence="5">
    <location>
        <begin position="97"/>
        <end position="114"/>
    </location>
</feature>